<reference evidence="1 2" key="1">
    <citation type="journal article" date="2020" name="Phytopathology">
        <title>Genome Sequence Resources of Colletotrichum truncatum, C. plurivorum, C. musicola, and C. sojae: Four Species Pathogenic to Soybean (Glycine max).</title>
        <authorList>
            <person name="Rogerio F."/>
            <person name="Boufleur T.R."/>
            <person name="Ciampi-Guillardi M."/>
            <person name="Sukno S.A."/>
            <person name="Thon M.R."/>
            <person name="Massola Junior N.S."/>
            <person name="Baroncelli R."/>
        </authorList>
    </citation>
    <scope>NUCLEOTIDE SEQUENCE [LARGE SCALE GENOMIC DNA]</scope>
    <source>
        <strain evidence="1 2">CMES1059</strain>
    </source>
</reference>
<keyword evidence="2" id="KW-1185">Reference proteome</keyword>
<name>A0ACC3YPF0_COLTU</name>
<accession>A0ACC3YPF0</accession>
<gene>
    <name evidence="1" type="ORF">CTRU02_210587</name>
</gene>
<protein>
    <submittedName>
        <fullName evidence="1">Uncharacterized protein</fullName>
    </submittedName>
</protein>
<evidence type="ECO:0000313" key="2">
    <source>
        <dbReference type="Proteomes" id="UP000805649"/>
    </source>
</evidence>
<organism evidence="1 2">
    <name type="scientific">Colletotrichum truncatum</name>
    <name type="common">Anthracnose fungus</name>
    <name type="synonym">Colletotrichum capsici</name>
    <dbReference type="NCBI Taxonomy" id="5467"/>
    <lineage>
        <taxon>Eukaryota</taxon>
        <taxon>Fungi</taxon>
        <taxon>Dikarya</taxon>
        <taxon>Ascomycota</taxon>
        <taxon>Pezizomycotina</taxon>
        <taxon>Sordariomycetes</taxon>
        <taxon>Hypocreomycetidae</taxon>
        <taxon>Glomerellales</taxon>
        <taxon>Glomerellaceae</taxon>
        <taxon>Colletotrichum</taxon>
        <taxon>Colletotrichum truncatum species complex</taxon>
    </lineage>
</organism>
<evidence type="ECO:0000313" key="1">
    <source>
        <dbReference type="EMBL" id="KAL0933788.1"/>
    </source>
</evidence>
<dbReference type="Proteomes" id="UP000805649">
    <property type="component" value="Unassembled WGS sequence"/>
</dbReference>
<sequence>MTSSDVILLFYKDYYAMLQSQANLNHPETDPHRQRPQTPVSNLIRRQPCQQRAPAVFLTMFFTTIIFQILVLRIAVNGGEPISFTLQAAAWIYVSDGIILFFGYFIDCRFAFDRFIDAAIAGLGCASWIDFPSDSTSTDDHQAEPAWIVSVRAVVDAEIAAMVVVFWPLAFSWLVALWINDGVVCYDVEEEEDLEDREDSDTEKRGWCNELTPLISREEVRVADDGEYAEICVFEGEDLGVGGGQGVEDYNPSRNYSNFRDTLITGVP</sequence>
<dbReference type="EMBL" id="VUJX02000007">
    <property type="protein sequence ID" value="KAL0933788.1"/>
    <property type="molecule type" value="Genomic_DNA"/>
</dbReference>
<comment type="caution">
    <text evidence="1">The sequence shown here is derived from an EMBL/GenBank/DDBJ whole genome shotgun (WGS) entry which is preliminary data.</text>
</comment>
<proteinExistence type="predicted"/>